<dbReference type="Proteomes" id="UP000199092">
    <property type="component" value="Chromosome I"/>
</dbReference>
<evidence type="ECO:0000313" key="5">
    <source>
        <dbReference type="EMBL" id="SDS59763.1"/>
    </source>
</evidence>
<dbReference type="AlphaFoldDB" id="A0A1H1THS0"/>
<gene>
    <name evidence="5" type="ORF">SAMN04488543_2027</name>
</gene>
<dbReference type="EMBL" id="LT629749">
    <property type="protein sequence ID" value="SDS59763.1"/>
    <property type="molecule type" value="Genomic_DNA"/>
</dbReference>
<keyword evidence="6" id="KW-1185">Reference proteome</keyword>
<protein>
    <submittedName>
        <fullName evidence="5">AraC-type DNA-binding protein</fullName>
    </submittedName>
</protein>
<dbReference type="GO" id="GO:0043565">
    <property type="term" value="F:sequence-specific DNA binding"/>
    <property type="evidence" value="ECO:0007669"/>
    <property type="project" value="InterPro"/>
</dbReference>
<evidence type="ECO:0000256" key="2">
    <source>
        <dbReference type="ARBA" id="ARBA00023125"/>
    </source>
</evidence>
<dbReference type="PROSITE" id="PS00041">
    <property type="entry name" value="HTH_ARAC_FAMILY_1"/>
    <property type="match status" value="1"/>
</dbReference>
<keyword evidence="3" id="KW-0804">Transcription</keyword>
<dbReference type="SMART" id="SM00342">
    <property type="entry name" value="HTH_ARAC"/>
    <property type="match status" value="1"/>
</dbReference>
<dbReference type="InterPro" id="IPR018060">
    <property type="entry name" value="HTH_AraC"/>
</dbReference>
<dbReference type="InterPro" id="IPR020449">
    <property type="entry name" value="Tscrpt_reg_AraC-type_HTH"/>
</dbReference>
<name>A0A1H1THS0_9ACTN</name>
<dbReference type="PRINTS" id="PR00032">
    <property type="entry name" value="HTHARAC"/>
</dbReference>
<dbReference type="STRING" id="546871.SAMN04488543_2027"/>
<evidence type="ECO:0000313" key="6">
    <source>
        <dbReference type="Proteomes" id="UP000199092"/>
    </source>
</evidence>
<dbReference type="RefSeq" id="WP_091412607.1">
    <property type="nucleotide sequence ID" value="NZ_LT629749.1"/>
</dbReference>
<dbReference type="PROSITE" id="PS01124">
    <property type="entry name" value="HTH_ARAC_FAMILY_2"/>
    <property type="match status" value="1"/>
</dbReference>
<feature type="domain" description="HTH araC/xylS-type" evidence="4">
    <location>
        <begin position="192"/>
        <end position="294"/>
    </location>
</feature>
<dbReference type="InterPro" id="IPR018062">
    <property type="entry name" value="HTH_AraC-typ_CS"/>
</dbReference>
<keyword evidence="2 5" id="KW-0238">DNA-binding</keyword>
<dbReference type="InterPro" id="IPR050204">
    <property type="entry name" value="AraC_XylS_family_regulators"/>
</dbReference>
<dbReference type="Pfam" id="PF12833">
    <property type="entry name" value="HTH_18"/>
    <property type="match status" value="1"/>
</dbReference>
<evidence type="ECO:0000259" key="4">
    <source>
        <dbReference type="PROSITE" id="PS01124"/>
    </source>
</evidence>
<dbReference type="OrthoDB" id="9799345at2"/>
<evidence type="ECO:0000256" key="1">
    <source>
        <dbReference type="ARBA" id="ARBA00023015"/>
    </source>
</evidence>
<keyword evidence="1" id="KW-0805">Transcription regulation</keyword>
<dbReference type="Gene3D" id="1.10.10.60">
    <property type="entry name" value="Homeodomain-like"/>
    <property type="match status" value="1"/>
</dbReference>
<dbReference type="GO" id="GO:0003700">
    <property type="term" value="F:DNA-binding transcription factor activity"/>
    <property type="evidence" value="ECO:0007669"/>
    <property type="project" value="InterPro"/>
</dbReference>
<evidence type="ECO:0000256" key="3">
    <source>
        <dbReference type="ARBA" id="ARBA00023163"/>
    </source>
</evidence>
<organism evidence="5 6">
    <name type="scientific">Friedmanniella luteola</name>
    <dbReference type="NCBI Taxonomy" id="546871"/>
    <lineage>
        <taxon>Bacteria</taxon>
        <taxon>Bacillati</taxon>
        <taxon>Actinomycetota</taxon>
        <taxon>Actinomycetes</taxon>
        <taxon>Propionibacteriales</taxon>
        <taxon>Nocardioidaceae</taxon>
        <taxon>Friedmanniella</taxon>
    </lineage>
</organism>
<reference evidence="5 6" key="1">
    <citation type="submission" date="2016-10" db="EMBL/GenBank/DDBJ databases">
        <authorList>
            <person name="de Groot N.N."/>
        </authorList>
    </citation>
    <scope>NUCLEOTIDE SEQUENCE [LARGE SCALE GENOMIC DNA]</scope>
    <source>
        <strain evidence="5 6">DSM 21741</strain>
    </source>
</reference>
<dbReference type="SUPFAM" id="SSF46689">
    <property type="entry name" value="Homeodomain-like"/>
    <property type="match status" value="1"/>
</dbReference>
<dbReference type="PANTHER" id="PTHR46796">
    <property type="entry name" value="HTH-TYPE TRANSCRIPTIONAL ACTIVATOR RHAS-RELATED"/>
    <property type="match status" value="1"/>
</dbReference>
<proteinExistence type="predicted"/>
<accession>A0A1H1THS0</accession>
<sequence length="299" mass="32279">MHAAYEDQQPRRHVVVGTQPVRHRVERLALGPQIHLLHTGGSPLDILRTARQVRADAPEHVAIGLRRHGRGLVSVAGAEADLPVGHLNCVDMTRPYRLVHSTAHVHDVLILSNAAAGVSVDVVRAAAPALRRSPVYGLVRGHVAGLFAGTRLLSPEVRQLVGQATTALVRALLTTAAATGGAHEALDAALASRLALYLDAHLTDPDLTIERAAAAHHVSVRQLYATWAEAGHDVTPARWLTQRRLERAREQLTGAGSGLSIAVVARRCGFADPSHFSRRFRQAFGVTPREWRRLGSTRG</sequence>
<dbReference type="InterPro" id="IPR009057">
    <property type="entry name" value="Homeodomain-like_sf"/>
</dbReference>